<gene>
    <name evidence="7" type="ORF">Tco_0656824</name>
</gene>
<keyword evidence="4" id="KW-0324">Glycolysis</keyword>
<reference evidence="7" key="2">
    <citation type="submission" date="2022-01" db="EMBL/GenBank/DDBJ databases">
        <authorList>
            <person name="Yamashiro T."/>
            <person name="Shiraishi A."/>
            <person name="Satake H."/>
            <person name="Nakayama K."/>
        </authorList>
    </citation>
    <scope>NUCLEOTIDE SEQUENCE</scope>
</reference>
<accession>A0ABQ4X9U7</accession>
<name>A0ABQ4X9U7_9ASTR</name>
<organism evidence="7 8">
    <name type="scientific">Tanacetum coccineum</name>
    <dbReference type="NCBI Taxonomy" id="301880"/>
    <lineage>
        <taxon>Eukaryota</taxon>
        <taxon>Viridiplantae</taxon>
        <taxon>Streptophyta</taxon>
        <taxon>Embryophyta</taxon>
        <taxon>Tracheophyta</taxon>
        <taxon>Spermatophyta</taxon>
        <taxon>Magnoliopsida</taxon>
        <taxon>eudicotyledons</taxon>
        <taxon>Gunneridae</taxon>
        <taxon>Pentapetalae</taxon>
        <taxon>asterids</taxon>
        <taxon>campanulids</taxon>
        <taxon>Asterales</taxon>
        <taxon>Asteraceae</taxon>
        <taxon>Asteroideae</taxon>
        <taxon>Anthemideae</taxon>
        <taxon>Anthemidinae</taxon>
        <taxon>Tanacetum</taxon>
    </lineage>
</organism>
<dbReference type="PANTHER" id="PTHR11902">
    <property type="entry name" value="ENOLASE"/>
    <property type="match status" value="1"/>
</dbReference>
<dbReference type="SMART" id="SM01192">
    <property type="entry name" value="Enolase_C"/>
    <property type="match status" value="1"/>
</dbReference>
<sequence length="123" mass="13810">MISDQHRLCDVITELIDARQRAGIHCIQIVNLAENKTLVLPVPAFNLINGGSGNKLAMQEYIILPVGASSFKEAMKMGVSQHLRSVVKKKYGHDTMNVGDEGGSAPIIQNYRDREFKRRQMMR</sequence>
<keyword evidence="8" id="KW-1185">Reference proteome</keyword>
<evidence type="ECO:0000256" key="3">
    <source>
        <dbReference type="ARBA" id="ARBA00012058"/>
    </source>
</evidence>
<dbReference type="EMBL" id="BQNB010009333">
    <property type="protein sequence ID" value="GJS62040.1"/>
    <property type="molecule type" value="Genomic_DNA"/>
</dbReference>
<dbReference type="PANTHER" id="PTHR11902:SF46">
    <property type="entry name" value="ENOLASE 2"/>
    <property type="match status" value="1"/>
</dbReference>
<comment type="similarity">
    <text evidence="2">Belongs to the enolase family.</text>
</comment>
<dbReference type="InterPro" id="IPR036849">
    <property type="entry name" value="Enolase-like_C_sf"/>
</dbReference>
<comment type="caution">
    <text evidence="7">The sequence shown here is derived from an EMBL/GenBank/DDBJ whole genome shotgun (WGS) entry which is preliminary data.</text>
</comment>
<dbReference type="Proteomes" id="UP001151760">
    <property type="component" value="Unassembled WGS sequence"/>
</dbReference>
<protein>
    <recommendedName>
        <fullName evidence="3">phosphopyruvate hydratase</fullName>
        <ecNumber evidence="3">4.2.1.11</ecNumber>
    </recommendedName>
</protein>
<dbReference type="Gene3D" id="3.20.20.120">
    <property type="entry name" value="Enolase-like C-terminal domain"/>
    <property type="match status" value="1"/>
</dbReference>
<proteinExistence type="inferred from homology"/>
<dbReference type="Pfam" id="PF00113">
    <property type="entry name" value="Enolase_C"/>
    <property type="match status" value="1"/>
</dbReference>
<dbReference type="InterPro" id="IPR000941">
    <property type="entry name" value="Enolase"/>
</dbReference>
<evidence type="ECO:0000259" key="6">
    <source>
        <dbReference type="SMART" id="SM01192"/>
    </source>
</evidence>
<dbReference type="InterPro" id="IPR020810">
    <property type="entry name" value="Enolase_C"/>
</dbReference>
<evidence type="ECO:0000256" key="2">
    <source>
        <dbReference type="ARBA" id="ARBA00009604"/>
    </source>
</evidence>
<evidence type="ECO:0000256" key="4">
    <source>
        <dbReference type="ARBA" id="ARBA00023152"/>
    </source>
</evidence>
<evidence type="ECO:0000256" key="1">
    <source>
        <dbReference type="ARBA" id="ARBA00005031"/>
    </source>
</evidence>
<reference evidence="7" key="1">
    <citation type="journal article" date="2022" name="Int. J. Mol. Sci.">
        <title>Draft Genome of Tanacetum Coccineum: Genomic Comparison of Closely Related Tanacetum-Family Plants.</title>
        <authorList>
            <person name="Yamashiro T."/>
            <person name="Shiraishi A."/>
            <person name="Nakayama K."/>
            <person name="Satake H."/>
        </authorList>
    </citation>
    <scope>NUCLEOTIDE SEQUENCE</scope>
</reference>
<dbReference type="EC" id="4.2.1.11" evidence="3"/>
<dbReference type="SUPFAM" id="SSF51604">
    <property type="entry name" value="Enolase C-terminal domain-like"/>
    <property type="match status" value="1"/>
</dbReference>
<feature type="domain" description="Enolase C-terminal TIM barrel" evidence="6">
    <location>
        <begin position="37"/>
        <end position="120"/>
    </location>
</feature>
<evidence type="ECO:0000313" key="8">
    <source>
        <dbReference type="Proteomes" id="UP001151760"/>
    </source>
</evidence>
<comment type="pathway">
    <text evidence="1">Carbohydrate degradation; glycolysis; pyruvate from D-glyceraldehyde 3-phosphate: step 4/5.</text>
</comment>
<evidence type="ECO:0000313" key="7">
    <source>
        <dbReference type="EMBL" id="GJS62040.1"/>
    </source>
</evidence>
<keyword evidence="5" id="KW-0456">Lyase</keyword>
<evidence type="ECO:0000256" key="5">
    <source>
        <dbReference type="ARBA" id="ARBA00023239"/>
    </source>
</evidence>